<sequence length="92" mass="10539">MTPVERRDVCGEVPRSSIKFVPWKRWHYWSSGITNVAKFCRVGILKGSGLSRITRNLDASIKGHIFRYVRGIIADLLYIAEEYAVLRMGKVV</sequence>
<gene>
    <name evidence="1" type="ORF">NPIL_349751</name>
</gene>
<reference evidence="1" key="1">
    <citation type="submission" date="2020-08" db="EMBL/GenBank/DDBJ databases">
        <title>Multicomponent nature underlies the extraordinary mechanical properties of spider dragline silk.</title>
        <authorList>
            <person name="Kono N."/>
            <person name="Nakamura H."/>
            <person name="Mori M."/>
            <person name="Yoshida Y."/>
            <person name="Ohtoshi R."/>
            <person name="Malay A.D."/>
            <person name="Moran D.A.P."/>
            <person name="Tomita M."/>
            <person name="Numata K."/>
            <person name="Arakawa K."/>
        </authorList>
    </citation>
    <scope>NUCLEOTIDE SEQUENCE</scope>
</reference>
<evidence type="ECO:0000313" key="2">
    <source>
        <dbReference type="Proteomes" id="UP000887013"/>
    </source>
</evidence>
<dbReference type="AlphaFoldDB" id="A0A8X6U2G3"/>
<dbReference type="Proteomes" id="UP000887013">
    <property type="component" value="Unassembled WGS sequence"/>
</dbReference>
<organism evidence="1 2">
    <name type="scientific">Nephila pilipes</name>
    <name type="common">Giant wood spider</name>
    <name type="synonym">Nephila maculata</name>
    <dbReference type="NCBI Taxonomy" id="299642"/>
    <lineage>
        <taxon>Eukaryota</taxon>
        <taxon>Metazoa</taxon>
        <taxon>Ecdysozoa</taxon>
        <taxon>Arthropoda</taxon>
        <taxon>Chelicerata</taxon>
        <taxon>Arachnida</taxon>
        <taxon>Araneae</taxon>
        <taxon>Araneomorphae</taxon>
        <taxon>Entelegynae</taxon>
        <taxon>Araneoidea</taxon>
        <taxon>Nephilidae</taxon>
        <taxon>Nephila</taxon>
    </lineage>
</organism>
<proteinExistence type="predicted"/>
<dbReference type="EMBL" id="BMAW01070488">
    <property type="protein sequence ID" value="GFT73510.1"/>
    <property type="molecule type" value="Genomic_DNA"/>
</dbReference>
<name>A0A8X6U2G3_NEPPI</name>
<evidence type="ECO:0000313" key="1">
    <source>
        <dbReference type="EMBL" id="GFT73510.1"/>
    </source>
</evidence>
<keyword evidence="2" id="KW-1185">Reference proteome</keyword>
<comment type="caution">
    <text evidence="1">The sequence shown here is derived from an EMBL/GenBank/DDBJ whole genome shotgun (WGS) entry which is preliminary data.</text>
</comment>
<accession>A0A8X6U2G3</accession>
<protein>
    <submittedName>
        <fullName evidence="1">Uncharacterized protein</fullName>
    </submittedName>
</protein>